<organism evidence="7 8">
    <name type="scientific">candidate division MSBL1 archaeon SCGC-AAA261D19</name>
    <dbReference type="NCBI Taxonomy" id="1698273"/>
    <lineage>
        <taxon>Archaea</taxon>
        <taxon>Methanobacteriati</taxon>
        <taxon>Methanobacteriota</taxon>
        <taxon>candidate division MSBL1</taxon>
    </lineage>
</organism>
<keyword evidence="2 5" id="KW-0689">Ribosomal protein</keyword>
<comment type="similarity">
    <text evidence="1 5">Belongs to the universal ribosomal protein uL29 family.</text>
</comment>
<dbReference type="PATRIC" id="fig|1698273.3.peg.295"/>
<keyword evidence="8" id="KW-1185">Reference proteome</keyword>
<gene>
    <name evidence="5" type="primary">rpl29</name>
    <name evidence="7" type="ORF">AKJ43_00440</name>
</gene>
<dbReference type="GO" id="GO:0006412">
    <property type="term" value="P:translation"/>
    <property type="evidence" value="ECO:0007669"/>
    <property type="project" value="UniProtKB-UniRule"/>
</dbReference>
<comment type="caution">
    <text evidence="7">The sequence shown here is derived from an EMBL/GenBank/DDBJ whole genome shotgun (WGS) entry which is preliminary data.</text>
</comment>
<keyword evidence="6" id="KW-0175">Coiled coil</keyword>
<evidence type="ECO:0000256" key="3">
    <source>
        <dbReference type="ARBA" id="ARBA00023274"/>
    </source>
</evidence>
<dbReference type="SUPFAM" id="SSF46561">
    <property type="entry name" value="Ribosomal protein L29 (L29p)"/>
    <property type="match status" value="1"/>
</dbReference>
<dbReference type="GO" id="GO:0005840">
    <property type="term" value="C:ribosome"/>
    <property type="evidence" value="ECO:0007669"/>
    <property type="project" value="UniProtKB-KW"/>
</dbReference>
<dbReference type="EMBL" id="LHXX01000003">
    <property type="protein sequence ID" value="KXB02804.1"/>
    <property type="molecule type" value="Genomic_DNA"/>
</dbReference>
<dbReference type="InterPro" id="IPR001854">
    <property type="entry name" value="Ribosomal_uL29"/>
</dbReference>
<accession>A0A133V8P0</accession>
<dbReference type="FunFam" id="1.10.287.310:FF:000001">
    <property type="entry name" value="50S ribosomal protein L29"/>
    <property type="match status" value="1"/>
</dbReference>
<name>A0A133V8P0_9EURY</name>
<evidence type="ECO:0000256" key="4">
    <source>
        <dbReference type="ARBA" id="ARBA00035204"/>
    </source>
</evidence>
<proteinExistence type="inferred from homology"/>
<feature type="coiled-coil region" evidence="6">
    <location>
        <begin position="14"/>
        <end position="67"/>
    </location>
</feature>
<evidence type="ECO:0000313" key="8">
    <source>
        <dbReference type="Proteomes" id="UP000070400"/>
    </source>
</evidence>
<evidence type="ECO:0000313" key="7">
    <source>
        <dbReference type="EMBL" id="KXB02804.1"/>
    </source>
</evidence>
<evidence type="ECO:0000256" key="1">
    <source>
        <dbReference type="ARBA" id="ARBA00009254"/>
    </source>
</evidence>
<dbReference type="Gene3D" id="1.10.287.310">
    <property type="match status" value="1"/>
</dbReference>
<dbReference type="Pfam" id="PF00831">
    <property type="entry name" value="Ribosomal_L29"/>
    <property type="match status" value="1"/>
</dbReference>
<dbReference type="AlphaFoldDB" id="A0A133V8P0"/>
<dbReference type="CDD" id="cd00427">
    <property type="entry name" value="Ribosomal_L29_HIP"/>
    <property type="match status" value="1"/>
</dbReference>
<dbReference type="NCBIfam" id="TIGR00012">
    <property type="entry name" value="L29"/>
    <property type="match status" value="1"/>
</dbReference>
<dbReference type="InterPro" id="IPR018254">
    <property type="entry name" value="Ribosomal_uL29_CS"/>
</dbReference>
<sequence>MAILRASEIRDMSVEEMEAKLGELRSELAREKAIAAAGGSLENPGRVRELKRTIARVLTIMNEAKRKEEADRS</sequence>
<dbReference type="GO" id="GO:1990904">
    <property type="term" value="C:ribonucleoprotein complex"/>
    <property type="evidence" value="ECO:0007669"/>
    <property type="project" value="UniProtKB-KW"/>
</dbReference>
<dbReference type="PROSITE" id="PS00579">
    <property type="entry name" value="RIBOSOMAL_L29"/>
    <property type="match status" value="1"/>
</dbReference>
<keyword evidence="3 5" id="KW-0687">Ribonucleoprotein</keyword>
<evidence type="ECO:0000256" key="2">
    <source>
        <dbReference type="ARBA" id="ARBA00022980"/>
    </source>
</evidence>
<evidence type="ECO:0000256" key="6">
    <source>
        <dbReference type="SAM" id="Coils"/>
    </source>
</evidence>
<evidence type="ECO:0000256" key="5">
    <source>
        <dbReference type="HAMAP-Rule" id="MF_00374"/>
    </source>
</evidence>
<reference evidence="7 8" key="1">
    <citation type="journal article" date="2016" name="Sci. Rep.">
        <title>Metabolic traits of an uncultured archaeal lineage -MSBL1- from brine pools of the Red Sea.</title>
        <authorList>
            <person name="Mwirichia R."/>
            <person name="Alam I."/>
            <person name="Rashid M."/>
            <person name="Vinu M."/>
            <person name="Ba-Alawi W."/>
            <person name="Anthony Kamau A."/>
            <person name="Kamanda Ngugi D."/>
            <person name="Goker M."/>
            <person name="Klenk H.P."/>
            <person name="Bajic V."/>
            <person name="Stingl U."/>
        </authorList>
    </citation>
    <scope>NUCLEOTIDE SEQUENCE [LARGE SCALE GENOMIC DNA]</scope>
    <source>
        <strain evidence="7">SCGC-AAA261D19</strain>
    </source>
</reference>
<dbReference type="GO" id="GO:0003735">
    <property type="term" value="F:structural constituent of ribosome"/>
    <property type="evidence" value="ECO:0007669"/>
    <property type="project" value="InterPro"/>
</dbReference>
<protein>
    <recommendedName>
        <fullName evidence="4 5">Large ribosomal subunit protein uL29</fullName>
    </recommendedName>
</protein>
<dbReference type="HAMAP" id="MF_00374">
    <property type="entry name" value="Ribosomal_uL29"/>
    <property type="match status" value="1"/>
</dbReference>
<dbReference type="InterPro" id="IPR036049">
    <property type="entry name" value="Ribosomal_uL29_sf"/>
</dbReference>
<dbReference type="Proteomes" id="UP000070400">
    <property type="component" value="Unassembled WGS sequence"/>
</dbReference>